<dbReference type="Gene3D" id="3.40.50.12610">
    <property type="match status" value="1"/>
</dbReference>
<evidence type="ECO:0000256" key="5">
    <source>
        <dbReference type="ARBA" id="ARBA00010810"/>
    </source>
</evidence>
<evidence type="ECO:0000256" key="12">
    <source>
        <dbReference type="ARBA" id="ARBA00023136"/>
    </source>
</evidence>
<dbReference type="GO" id="GO:0016020">
    <property type="term" value="C:membrane"/>
    <property type="evidence" value="ECO:0007669"/>
    <property type="project" value="InterPro"/>
</dbReference>
<gene>
    <name evidence="14" type="ORF">CWI36_3538p0010</name>
</gene>
<keyword evidence="7" id="KW-0808">Transferase</keyword>
<comment type="similarity">
    <text evidence="5">Belongs to the STT3 family.</text>
</comment>
<keyword evidence="15" id="KW-1185">Reference proteome</keyword>
<evidence type="ECO:0000256" key="3">
    <source>
        <dbReference type="ARBA" id="ARBA00004127"/>
    </source>
</evidence>
<evidence type="ECO:0000256" key="9">
    <source>
        <dbReference type="ARBA" id="ARBA00022723"/>
    </source>
</evidence>
<keyword evidence="10" id="KW-0460">Magnesium</keyword>
<dbReference type="VEuPathDB" id="MicrosporidiaDB:CWI36_3538p0010"/>
<evidence type="ECO:0000256" key="6">
    <source>
        <dbReference type="ARBA" id="ARBA00022676"/>
    </source>
</evidence>
<dbReference type="Proteomes" id="UP000291404">
    <property type="component" value="Unassembled WGS sequence"/>
</dbReference>
<dbReference type="AlphaFoldDB" id="A0A4Q9KPM8"/>
<keyword evidence="11" id="KW-1133">Transmembrane helix</keyword>
<accession>A0A4Q9KPM8</accession>
<comment type="subcellular location">
    <subcellularLocation>
        <location evidence="3">Endomembrane system</location>
        <topology evidence="3">Multi-pass membrane protein</topology>
    </subcellularLocation>
</comment>
<protein>
    <submittedName>
        <fullName evidence="14">Uncharacterized protein</fullName>
    </submittedName>
</protein>
<name>A0A4Q9KPM8_9MICR</name>
<evidence type="ECO:0000256" key="8">
    <source>
        <dbReference type="ARBA" id="ARBA00022692"/>
    </source>
</evidence>
<evidence type="ECO:0000256" key="11">
    <source>
        <dbReference type="ARBA" id="ARBA00022989"/>
    </source>
</evidence>
<keyword evidence="9" id="KW-0479">Metal-binding</keyword>
<evidence type="ECO:0000256" key="7">
    <source>
        <dbReference type="ARBA" id="ARBA00022679"/>
    </source>
</evidence>
<evidence type="ECO:0000256" key="10">
    <source>
        <dbReference type="ARBA" id="ARBA00022842"/>
    </source>
</evidence>
<comment type="pathway">
    <text evidence="4">Protein modification; protein glycosylation.</text>
</comment>
<feature type="non-terminal residue" evidence="14">
    <location>
        <position position="1"/>
    </location>
</feature>
<keyword evidence="8" id="KW-0812">Transmembrane</keyword>
<dbReference type="VEuPathDB" id="MicrosporidiaDB:CWI39_2058p0010"/>
<evidence type="ECO:0000256" key="13">
    <source>
        <dbReference type="ARBA" id="ARBA00023211"/>
    </source>
</evidence>
<evidence type="ECO:0000256" key="2">
    <source>
        <dbReference type="ARBA" id="ARBA00001946"/>
    </source>
</evidence>
<dbReference type="EMBL" id="PITI01003538">
    <property type="protein sequence ID" value="TBT96586.1"/>
    <property type="molecule type" value="Genomic_DNA"/>
</dbReference>
<dbReference type="UniPathway" id="UPA00378"/>
<sequence>ERIALTGKIFLSEEKEANLLCKKENIKYIYCVVGVSNWYSSDDLNKIGWIKRIVSETFGESYLSINRDTEEYKNMLLYKMSYHKMENVVGNMWDSVRRSRFDKCEIKYFRNIFNSENYLIRIYEVL</sequence>
<evidence type="ECO:0000313" key="15">
    <source>
        <dbReference type="Proteomes" id="UP000291404"/>
    </source>
</evidence>
<keyword evidence="13" id="KW-0464">Manganese</keyword>
<proteinExistence type="inferred from homology"/>
<evidence type="ECO:0000256" key="1">
    <source>
        <dbReference type="ARBA" id="ARBA00001936"/>
    </source>
</evidence>
<dbReference type="PANTHER" id="PTHR13872">
    <property type="entry name" value="DOLICHYL-DIPHOSPHOOLIGOSACCHARIDE--PROTEIN GLYCOSYLTRANSFERASE SUBUNIT"/>
    <property type="match status" value="1"/>
</dbReference>
<dbReference type="STRING" id="148818.A0A4Q9KPM8"/>
<comment type="cofactor">
    <cofactor evidence="1">
        <name>Mn(2+)</name>
        <dbReference type="ChEBI" id="CHEBI:29035"/>
    </cofactor>
</comment>
<comment type="cofactor">
    <cofactor evidence="2">
        <name>Mg(2+)</name>
        <dbReference type="ChEBI" id="CHEBI:18420"/>
    </cofactor>
</comment>
<keyword evidence="6" id="KW-0328">Glycosyltransferase</keyword>
<evidence type="ECO:0000313" key="14">
    <source>
        <dbReference type="EMBL" id="TBT96586.1"/>
    </source>
</evidence>
<comment type="caution">
    <text evidence="14">The sequence shown here is derived from an EMBL/GenBank/DDBJ whole genome shotgun (WGS) entry which is preliminary data.</text>
</comment>
<dbReference type="PANTHER" id="PTHR13872:SF1">
    <property type="entry name" value="DOLICHYL-DIPHOSPHOOLIGOSACCHARIDE--PROTEIN GLYCOSYLTRANSFERASE SUBUNIT STT3B"/>
    <property type="match status" value="1"/>
</dbReference>
<dbReference type="GO" id="GO:0012505">
    <property type="term" value="C:endomembrane system"/>
    <property type="evidence" value="ECO:0007669"/>
    <property type="project" value="UniProtKB-SubCell"/>
</dbReference>
<dbReference type="InterPro" id="IPR003674">
    <property type="entry name" value="Oligo_trans_STT3"/>
</dbReference>
<reference evidence="14 15" key="1">
    <citation type="submission" date="2017-12" db="EMBL/GenBank/DDBJ databases">
        <authorList>
            <person name="Pombert J.-F."/>
            <person name="Haag K.L."/>
            <person name="Ebert D."/>
        </authorList>
    </citation>
    <scope>NUCLEOTIDE SEQUENCE [LARGE SCALE GENOMIC DNA]</scope>
    <source>
        <strain evidence="14">BE-OM-2</strain>
    </source>
</reference>
<organism evidence="14 15">
    <name type="scientific">Hamiltosporidium magnivora</name>
    <dbReference type="NCBI Taxonomy" id="148818"/>
    <lineage>
        <taxon>Eukaryota</taxon>
        <taxon>Fungi</taxon>
        <taxon>Fungi incertae sedis</taxon>
        <taxon>Microsporidia</taxon>
        <taxon>Dubosqiidae</taxon>
        <taxon>Hamiltosporidium</taxon>
    </lineage>
</organism>
<keyword evidence="12" id="KW-0472">Membrane</keyword>
<dbReference type="GO" id="GO:0004576">
    <property type="term" value="F:oligosaccharyl transferase activity"/>
    <property type="evidence" value="ECO:0007669"/>
    <property type="project" value="InterPro"/>
</dbReference>
<dbReference type="GO" id="GO:0046872">
    <property type="term" value="F:metal ion binding"/>
    <property type="evidence" value="ECO:0007669"/>
    <property type="project" value="UniProtKB-KW"/>
</dbReference>
<evidence type="ECO:0000256" key="4">
    <source>
        <dbReference type="ARBA" id="ARBA00004922"/>
    </source>
</evidence>